<dbReference type="Gene3D" id="3.55.50.30">
    <property type="match status" value="1"/>
</dbReference>
<keyword evidence="5" id="KW-1185">Reference proteome</keyword>
<name>A0A1D8UW31_9PROT</name>
<dbReference type="EMBL" id="CP014674">
    <property type="protein sequence ID" value="AOX17895.1"/>
    <property type="molecule type" value="Genomic_DNA"/>
</dbReference>
<dbReference type="GO" id="GO:0019867">
    <property type="term" value="C:outer membrane"/>
    <property type="evidence" value="ECO:0007669"/>
    <property type="project" value="InterPro"/>
</dbReference>
<evidence type="ECO:0000256" key="3">
    <source>
        <dbReference type="ARBA" id="ARBA00023237"/>
    </source>
</evidence>
<dbReference type="RefSeq" id="WP_070403417.1">
    <property type="nucleotide sequence ID" value="NZ_BJVW01000005.1"/>
</dbReference>
<dbReference type="InterPro" id="IPR011662">
    <property type="entry name" value="Secretin/TonB_short_N"/>
</dbReference>
<evidence type="ECO:0000313" key="4">
    <source>
        <dbReference type="EMBL" id="AOX17895.1"/>
    </source>
</evidence>
<reference evidence="4 5" key="1">
    <citation type="journal article" date="2016" name="Microb. Cell Fact.">
        <title>Dissection of exopolysaccharide biosynthesis in Kozakia baliensis.</title>
        <authorList>
            <person name="Brandt J.U."/>
            <person name="Jakob F."/>
            <person name="Behr J."/>
            <person name="Geissler A.J."/>
            <person name="Vogel R.F."/>
        </authorList>
    </citation>
    <scope>NUCLEOTIDE SEQUENCE [LARGE SCALE GENOMIC DNA]</scope>
    <source>
        <strain evidence="4 5">DSM 14400</strain>
    </source>
</reference>
<gene>
    <name evidence="4" type="ORF">A0U89_13015</name>
</gene>
<keyword evidence="2" id="KW-0472">Membrane</keyword>
<sequence>MRAFWAGLSIMFALPSSAYAVGCLHSAANFHFPAQPLGSALTNLSHQTHCPILVDRSLVAHKKAPAVDGRYTPSEALRLLTGGTNLEFVLGQDGFLMHPAEYDEAQHQKTG</sequence>
<accession>A0A1D8UW31</accession>
<dbReference type="Proteomes" id="UP000179145">
    <property type="component" value="Chromosome"/>
</dbReference>
<proteinExistence type="predicted"/>
<dbReference type="OrthoDB" id="7258402at2"/>
<evidence type="ECO:0000256" key="2">
    <source>
        <dbReference type="ARBA" id="ARBA00023136"/>
    </source>
</evidence>
<dbReference type="STRING" id="153496.A0U89_13015"/>
<dbReference type="eggNOG" id="COG4773">
    <property type="taxonomic scope" value="Bacteria"/>
</dbReference>
<evidence type="ECO:0000256" key="1">
    <source>
        <dbReference type="ARBA" id="ARBA00022448"/>
    </source>
</evidence>
<organism evidence="4 5">
    <name type="scientific">Kozakia baliensis</name>
    <dbReference type="NCBI Taxonomy" id="153496"/>
    <lineage>
        <taxon>Bacteria</taxon>
        <taxon>Pseudomonadati</taxon>
        <taxon>Pseudomonadota</taxon>
        <taxon>Alphaproteobacteria</taxon>
        <taxon>Acetobacterales</taxon>
        <taxon>Acetobacteraceae</taxon>
        <taxon>Kozakia</taxon>
    </lineage>
</organism>
<dbReference type="AlphaFoldDB" id="A0A1D8UW31"/>
<dbReference type="SMART" id="SM00965">
    <property type="entry name" value="STN"/>
    <property type="match status" value="1"/>
</dbReference>
<keyword evidence="1" id="KW-0813">Transport</keyword>
<dbReference type="KEGG" id="kba:A0U89_13015"/>
<dbReference type="Pfam" id="PF07660">
    <property type="entry name" value="STN"/>
    <property type="match status" value="1"/>
</dbReference>
<evidence type="ECO:0000313" key="5">
    <source>
        <dbReference type="Proteomes" id="UP000179145"/>
    </source>
</evidence>
<keyword evidence="3" id="KW-0998">Cell outer membrane</keyword>
<protein>
    <submittedName>
        <fullName evidence="4">Uncharacterized protein</fullName>
    </submittedName>
</protein>